<accession>C7PVE5</accession>
<reference evidence="2 3" key="1">
    <citation type="journal article" date="2009" name="Stand. Genomic Sci.">
        <title>Complete genome sequence of Catenulispora acidiphila type strain (ID 139908).</title>
        <authorList>
            <person name="Copeland A."/>
            <person name="Lapidus A."/>
            <person name="Glavina Del Rio T."/>
            <person name="Nolan M."/>
            <person name="Lucas S."/>
            <person name="Chen F."/>
            <person name="Tice H."/>
            <person name="Cheng J.F."/>
            <person name="Bruce D."/>
            <person name="Goodwin L."/>
            <person name="Pitluck S."/>
            <person name="Mikhailova N."/>
            <person name="Pati A."/>
            <person name="Ivanova N."/>
            <person name="Mavromatis K."/>
            <person name="Chen A."/>
            <person name="Palaniappan K."/>
            <person name="Chain P."/>
            <person name="Land M."/>
            <person name="Hauser L."/>
            <person name="Chang Y.J."/>
            <person name="Jeffries C.D."/>
            <person name="Chertkov O."/>
            <person name="Brettin T."/>
            <person name="Detter J.C."/>
            <person name="Han C."/>
            <person name="Ali Z."/>
            <person name="Tindall B.J."/>
            <person name="Goker M."/>
            <person name="Bristow J."/>
            <person name="Eisen J.A."/>
            <person name="Markowitz V."/>
            <person name="Hugenholtz P."/>
            <person name="Kyrpides N.C."/>
            <person name="Klenk H.P."/>
        </authorList>
    </citation>
    <scope>NUCLEOTIDE SEQUENCE [LARGE SCALE GENOMIC DNA]</scope>
    <source>
        <strain evidence="3">DSM 44928 / JCM 14897 / NBRC 102108 / NRRL B-24433 / ID139908</strain>
    </source>
</reference>
<feature type="chain" id="PRO_5038827601" evidence="1">
    <location>
        <begin position="27"/>
        <end position="847"/>
    </location>
</feature>
<name>C7PVE5_CATAD</name>
<dbReference type="eggNOG" id="COG2247">
    <property type="taxonomic scope" value="Bacteria"/>
</dbReference>
<keyword evidence="1" id="KW-0732">Signal</keyword>
<dbReference type="InterPro" id="IPR007253">
    <property type="entry name" value="Cell_wall-bd_2"/>
</dbReference>
<evidence type="ECO:0000313" key="3">
    <source>
        <dbReference type="Proteomes" id="UP000000851"/>
    </source>
</evidence>
<dbReference type="KEGG" id="cai:Caci_0348"/>
<dbReference type="HOGENOM" id="CLU_336413_0_0_11"/>
<dbReference type="AlphaFoldDB" id="C7PVE5"/>
<dbReference type="Gene3D" id="3.40.50.12090">
    <property type="match status" value="2"/>
</dbReference>
<dbReference type="RefSeq" id="WP_012784596.1">
    <property type="nucleotide sequence ID" value="NC_013131.1"/>
</dbReference>
<dbReference type="EMBL" id="CP001700">
    <property type="protein sequence ID" value="ACU69301.1"/>
    <property type="molecule type" value="Genomic_DNA"/>
</dbReference>
<dbReference type="InParanoid" id="C7PVE5"/>
<dbReference type="PANTHER" id="PTHR30032:SF8">
    <property type="entry name" value="GERMINATION-SPECIFIC N-ACETYLMURAMOYL-L-ALANINE AMIDASE"/>
    <property type="match status" value="1"/>
</dbReference>
<protein>
    <submittedName>
        <fullName evidence="2">Putative cell wall binding repeat 2-containing protein</fullName>
    </submittedName>
</protein>
<dbReference type="Pfam" id="PF04122">
    <property type="entry name" value="CW_binding_2"/>
    <property type="match status" value="3"/>
</dbReference>
<dbReference type="Proteomes" id="UP000000851">
    <property type="component" value="Chromosome"/>
</dbReference>
<dbReference type="OrthoDB" id="1099523at2"/>
<gene>
    <name evidence="2" type="ordered locus">Caci_0348</name>
</gene>
<dbReference type="PANTHER" id="PTHR30032">
    <property type="entry name" value="N-ACETYLMURAMOYL-L-ALANINE AMIDASE-RELATED"/>
    <property type="match status" value="1"/>
</dbReference>
<feature type="signal peptide" evidence="1">
    <location>
        <begin position="1"/>
        <end position="26"/>
    </location>
</feature>
<dbReference type="STRING" id="479433.Caci_0348"/>
<organism evidence="2 3">
    <name type="scientific">Catenulispora acidiphila (strain DSM 44928 / JCM 14897 / NBRC 102108 / NRRL B-24433 / ID139908)</name>
    <dbReference type="NCBI Taxonomy" id="479433"/>
    <lineage>
        <taxon>Bacteria</taxon>
        <taxon>Bacillati</taxon>
        <taxon>Actinomycetota</taxon>
        <taxon>Actinomycetes</taxon>
        <taxon>Catenulisporales</taxon>
        <taxon>Catenulisporaceae</taxon>
        <taxon>Catenulispora</taxon>
    </lineage>
</organism>
<dbReference type="InterPro" id="IPR051922">
    <property type="entry name" value="Bact_Sporulation_Assoc"/>
</dbReference>
<evidence type="ECO:0000256" key="1">
    <source>
        <dbReference type="SAM" id="SignalP"/>
    </source>
</evidence>
<sequence precursor="true">MGRKREISVISSLVVAGAAFGGSVVSAPTASAASITVSASGADVVAINPAMFGGGAPTDQVSTQLAQILRNSARYLGTTWYNQTYGNSLASDGYLNLDIPGAVPEQSFRLPGMAAVSIATAVKLGDWDAGASGISADEAENRAATMVRALAHRYYANNSLAGVSTWGNSWQSPLWAFYTGQAAWLVWDKLSPSERNDVARMMADEANRLLTGNDVYLTSDTGSQQLYQYNRGGTDVTPGDTKAEEDNYEAQLLGLAVAMMPNHPNAARWQRRNEDLLIADTATPDDLTNSAAGNAVVNGRQLNQWLQGYNMQADGTVQNHDILHPLYMTALDQSLQQVGTFALAGQCAPQAATNNVGLTYKALTTQTSFPYAPDPNNLTQDVTAKTPDGKPIYESTSSPQINYPQGNDWGTQFPAYYGSFDALVSAYSPYLVGENNQAPTATANAVTHLQSEISLQSRFGDGQTYQPWNPATTPGDKAENSYVGAEQRVGQITAQAYMAEFLNHHSRGCFTNSGNPTPPNVPPVQPTAVSRLSGTDRYGTGVAVSQAQWSNAGGDNTPRAIADAVVLARGDNFPDALAGTPLAKRDRGPLLLTEPGALNPVTANEIKRVLPKGKTVYILGGNQAVSPKVQSQLVALGYTVKRFGGSDRYQTALLIAQQGMGSPHQVVVATGQDFADALAAGPLAADEGNAILLSNGKTLDANTKAYIAGAQRKNGAADPAFHLNAVGGAAVAATHYLGSQSHALMGNDRYQTAAAVAARFAADMPVTQFGVATGTQFADALTGGAFMANANEPLLLTAPTALAPSDTTLLHGMRSQLSAVTLFGGPVALKQAVMDQIAHAVGGVERR</sequence>
<proteinExistence type="predicted"/>
<keyword evidence="3" id="KW-1185">Reference proteome</keyword>
<evidence type="ECO:0000313" key="2">
    <source>
        <dbReference type="EMBL" id="ACU69301.1"/>
    </source>
</evidence>